<feature type="repeat" description="NHL" evidence="2">
    <location>
        <begin position="231"/>
        <end position="268"/>
    </location>
</feature>
<evidence type="ECO:0000313" key="3">
    <source>
        <dbReference type="EMBL" id="CAF0892009.1"/>
    </source>
</evidence>
<sequence>CYICTFISPGGTQIPAVSLGQNKCGTPAITTWYSNIITVAGGNGAGSLQNQLNSPAGISADSEGNLIVTDYGNERIQMFFNNGTIANAIVTGGSPINVFFDKFGSTYSASRGGSSALSNGYIDRNGSIYVADTENNRVMKWVVNANQGIVVAGGSLGFLAVGLWYPSGVYVDELKKIGAVYVSDTMNNRIQKWSPPNHPVGLIYDANTNYLYIADADNNRILKWSPYSSTGQIIATGLSRPTGISFDSNWNLYVSDYNNNRVQKFLYNPSSCPNGR</sequence>
<dbReference type="CDD" id="cd05819">
    <property type="entry name" value="NHL"/>
    <property type="match status" value="1"/>
</dbReference>
<dbReference type="InterPro" id="IPR050952">
    <property type="entry name" value="TRIM-NHL_E3_ligases"/>
</dbReference>
<dbReference type="PROSITE" id="PS51125">
    <property type="entry name" value="NHL"/>
    <property type="match status" value="2"/>
</dbReference>
<evidence type="ECO:0008006" key="6">
    <source>
        <dbReference type="Google" id="ProtNLM"/>
    </source>
</evidence>
<feature type="repeat" description="NHL" evidence="2">
    <location>
        <begin position="46"/>
        <end position="82"/>
    </location>
</feature>
<proteinExistence type="predicted"/>
<keyword evidence="1" id="KW-0677">Repeat</keyword>
<dbReference type="PANTHER" id="PTHR24104:SF25">
    <property type="entry name" value="PROTEIN LIN-41"/>
    <property type="match status" value="1"/>
</dbReference>
<name>A0A8S2HSH1_9BILA</name>
<evidence type="ECO:0000313" key="5">
    <source>
        <dbReference type="Proteomes" id="UP000682733"/>
    </source>
</evidence>
<evidence type="ECO:0000313" key="4">
    <source>
        <dbReference type="EMBL" id="CAF3674010.1"/>
    </source>
</evidence>
<evidence type="ECO:0000256" key="2">
    <source>
        <dbReference type="PROSITE-ProRule" id="PRU00504"/>
    </source>
</evidence>
<reference evidence="4" key="1">
    <citation type="submission" date="2021-02" db="EMBL/GenBank/DDBJ databases">
        <authorList>
            <person name="Nowell W R."/>
        </authorList>
    </citation>
    <scope>NUCLEOTIDE SEQUENCE</scope>
</reference>
<accession>A0A8S2HSH1</accession>
<dbReference type="GO" id="GO:0008270">
    <property type="term" value="F:zinc ion binding"/>
    <property type="evidence" value="ECO:0007669"/>
    <property type="project" value="UniProtKB-KW"/>
</dbReference>
<organism evidence="4 5">
    <name type="scientific">Didymodactylos carnosus</name>
    <dbReference type="NCBI Taxonomy" id="1234261"/>
    <lineage>
        <taxon>Eukaryota</taxon>
        <taxon>Metazoa</taxon>
        <taxon>Spiralia</taxon>
        <taxon>Gnathifera</taxon>
        <taxon>Rotifera</taxon>
        <taxon>Eurotatoria</taxon>
        <taxon>Bdelloidea</taxon>
        <taxon>Philodinida</taxon>
        <taxon>Philodinidae</taxon>
        <taxon>Didymodactylos</taxon>
    </lineage>
</organism>
<dbReference type="Proteomes" id="UP000682733">
    <property type="component" value="Unassembled WGS sequence"/>
</dbReference>
<dbReference type="Pfam" id="PF01436">
    <property type="entry name" value="NHL"/>
    <property type="match status" value="2"/>
</dbReference>
<feature type="non-terminal residue" evidence="4">
    <location>
        <position position="1"/>
    </location>
</feature>
<dbReference type="InterPro" id="IPR011042">
    <property type="entry name" value="6-blade_b-propeller_TolB-like"/>
</dbReference>
<dbReference type="EMBL" id="CAJOBA010003204">
    <property type="protein sequence ID" value="CAF3674010.1"/>
    <property type="molecule type" value="Genomic_DNA"/>
</dbReference>
<comment type="caution">
    <text evidence="4">The sequence shown here is derived from an EMBL/GenBank/DDBJ whole genome shotgun (WGS) entry which is preliminary data.</text>
</comment>
<dbReference type="AlphaFoldDB" id="A0A8S2HSH1"/>
<dbReference type="SUPFAM" id="SSF101898">
    <property type="entry name" value="NHL repeat"/>
    <property type="match status" value="1"/>
</dbReference>
<dbReference type="EMBL" id="CAJNOK010003204">
    <property type="protein sequence ID" value="CAF0892009.1"/>
    <property type="molecule type" value="Genomic_DNA"/>
</dbReference>
<evidence type="ECO:0000256" key="1">
    <source>
        <dbReference type="ARBA" id="ARBA00022737"/>
    </source>
</evidence>
<gene>
    <name evidence="3" type="ORF">OVA965_LOCUS9176</name>
    <name evidence="4" type="ORF">TMI583_LOCUS9168</name>
</gene>
<dbReference type="PANTHER" id="PTHR24104">
    <property type="entry name" value="E3 UBIQUITIN-PROTEIN LIGASE NHLRC1-RELATED"/>
    <property type="match status" value="1"/>
</dbReference>
<protein>
    <recommendedName>
        <fullName evidence="6">NHL repeat containing protein</fullName>
    </recommendedName>
</protein>
<dbReference type="Gene3D" id="2.120.10.30">
    <property type="entry name" value="TolB, C-terminal domain"/>
    <property type="match status" value="3"/>
</dbReference>
<dbReference type="InterPro" id="IPR001258">
    <property type="entry name" value="NHL_repeat"/>
</dbReference>
<dbReference type="Proteomes" id="UP000677228">
    <property type="component" value="Unassembled WGS sequence"/>
</dbReference>